<dbReference type="EMBL" id="BTSY01000003">
    <property type="protein sequence ID" value="GMT17970.1"/>
    <property type="molecule type" value="Genomic_DNA"/>
</dbReference>
<dbReference type="Gene3D" id="2.60.40.3330">
    <property type="match status" value="1"/>
</dbReference>
<dbReference type="PANTHER" id="PTHR21700:SF3">
    <property type="entry name" value="TRANSTHYRETIN-LIKE PROTEIN 5"/>
    <property type="match status" value="1"/>
</dbReference>
<evidence type="ECO:0000256" key="5">
    <source>
        <dbReference type="SAM" id="SignalP"/>
    </source>
</evidence>
<evidence type="ECO:0000256" key="1">
    <source>
        <dbReference type="ARBA" id="ARBA00004613"/>
    </source>
</evidence>
<proteinExistence type="inferred from homology"/>
<gene>
    <name evidence="6" type="ORF">PFISCL1PPCAC_9267</name>
</gene>
<dbReference type="Proteomes" id="UP001432322">
    <property type="component" value="Unassembled WGS sequence"/>
</dbReference>
<feature type="non-terminal residue" evidence="6">
    <location>
        <position position="1"/>
    </location>
</feature>
<keyword evidence="7" id="KW-1185">Reference proteome</keyword>
<keyword evidence="3" id="KW-0964">Secreted</keyword>
<dbReference type="AlphaFoldDB" id="A0AAV5VJ66"/>
<protein>
    <recommendedName>
        <fullName evidence="8">Transthyretin-like protein 5</fullName>
    </recommendedName>
</protein>
<sequence length="144" mass="15715">DMFAALATLAAVLQLAAAIGWDQSAAVVGQLRCHGEPAAGVLVKLYDDDFGPDLDDLMAEGHTDSEGRFTLSGTTDEVSTIDPKLNIYHDCDETFTPCQRRITIEIPKSYVTNGKIPTKTFDFGAMELAGKFAGETRDCFHKRR</sequence>
<dbReference type="PANTHER" id="PTHR21700">
    <property type="entry name" value="TRANSTHYRETIN-LIKE FAMILY PROTEIN-RELATED"/>
    <property type="match status" value="1"/>
</dbReference>
<evidence type="ECO:0000256" key="4">
    <source>
        <dbReference type="ARBA" id="ARBA00022729"/>
    </source>
</evidence>
<evidence type="ECO:0000313" key="6">
    <source>
        <dbReference type="EMBL" id="GMT17970.1"/>
    </source>
</evidence>
<keyword evidence="4 5" id="KW-0732">Signal</keyword>
<evidence type="ECO:0000256" key="3">
    <source>
        <dbReference type="ARBA" id="ARBA00022525"/>
    </source>
</evidence>
<organism evidence="6 7">
    <name type="scientific">Pristionchus fissidentatus</name>
    <dbReference type="NCBI Taxonomy" id="1538716"/>
    <lineage>
        <taxon>Eukaryota</taxon>
        <taxon>Metazoa</taxon>
        <taxon>Ecdysozoa</taxon>
        <taxon>Nematoda</taxon>
        <taxon>Chromadorea</taxon>
        <taxon>Rhabditida</taxon>
        <taxon>Rhabditina</taxon>
        <taxon>Diplogasteromorpha</taxon>
        <taxon>Diplogasteroidea</taxon>
        <taxon>Neodiplogasteridae</taxon>
        <taxon>Pristionchus</taxon>
    </lineage>
</organism>
<reference evidence="6" key="1">
    <citation type="submission" date="2023-10" db="EMBL/GenBank/DDBJ databases">
        <title>Genome assembly of Pristionchus species.</title>
        <authorList>
            <person name="Yoshida K."/>
            <person name="Sommer R.J."/>
        </authorList>
    </citation>
    <scope>NUCLEOTIDE SEQUENCE</scope>
    <source>
        <strain evidence="6">RS5133</strain>
    </source>
</reference>
<comment type="similarity">
    <text evidence="2">Belongs to the nematode transthyretin-like family.</text>
</comment>
<comment type="caution">
    <text evidence="6">The sequence shown here is derived from an EMBL/GenBank/DDBJ whole genome shotgun (WGS) entry which is preliminary data.</text>
</comment>
<dbReference type="GO" id="GO:0009986">
    <property type="term" value="C:cell surface"/>
    <property type="evidence" value="ECO:0007669"/>
    <property type="project" value="InterPro"/>
</dbReference>
<accession>A0AAV5VJ66</accession>
<dbReference type="Pfam" id="PF01060">
    <property type="entry name" value="TTR-52"/>
    <property type="match status" value="1"/>
</dbReference>
<feature type="chain" id="PRO_5043450673" description="Transthyretin-like protein 5" evidence="5">
    <location>
        <begin position="19"/>
        <end position="144"/>
    </location>
</feature>
<dbReference type="InterPro" id="IPR001534">
    <property type="entry name" value="Transthyretin-like"/>
</dbReference>
<feature type="signal peptide" evidence="5">
    <location>
        <begin position="1"/>
        <end position="18"/>
    </location>
</feature>
<evidence type="ECO:0008006" key="8">
    <source>
        <dbReference type="Google" id="ProtNLM"/>
    </source>
</evidence>
<dbReference type="GO" id="GO:0005576">
    <property type="term" value="C:extracellular region"/>
    <property type="evidence" value="ECO:0007669"/>
    <property type="project" value="UniProtKB-SubCell"/>
</dbReference>
<name>A0AAV5VJ66_9BILA</name>
<comment type="subcellular location">
    <subcellularLocation>
        <location evidence="1">Secreted</location>
    </subcellularLocation>
</comment>
<dbReference type="InterPro" id="IPR038479">
    <property type="entry name" value="Transthyretin-like_sf"/>
</dbReference>
<evidence type="ECO:0000256" key="2">
    <source>
        <dbReference type="ARBA" id="ARBA00010112"/>
    </source>
</evidence>
<evidence type="ECO:0000313" key="7">
    <source>
        <dbReference type="Proteomes" id="UP001432322"/>
    </source>
</evidence>